<comment type="caution">
    <text evidence="1">The sequence shown here is derived from an EMBL/GenBank/DDBJ whole genome shotgun (WGS) entry which is preliminary data.</text>
</comment>
<accession>A0A0P9XQJ6</accession>
<protein>
    <submittedName>
        <fullName evidence="1">Uncharacterized protein</fullName>
    </submittedName>
</protein>
<sequence length="72" mass="7841">MTLKINITEPNTLKLLLDSIEGYRGANEALDEAVEKENWGAISVVQGLRTMHASTIALIVNQYADSQSGEAH</sequence>
<evidence type="ECO:0000313" key="2">
    <source>
        <dbReference type="Proteomes" id="UP001162155"/>
    </source>
</evidence>
<gene>
    <name evidence="1" type="ORF">JW322_21295</name>
</gene>
<dbReference type="Proteomes" id="UP001162155">
    <property type="component" value="Unassembled WGS sequence"/>
</dbReference>
<dbReference type="AlphaFoldDB" id="A0A0P9XQJ6"/>
<name>A0A0P9XQJ6_PSESX</name>
<organism evidence="1 2">
    <name type="scientific">Pseudomonas syringae pv. papulans</name>
    <dbReference type="NCBI Taxonomy" id="83963"/>
    <lineage>
        <taxon>Bacteria</taxon>
        <taxon>Pseudomonadati</taxon>
        <taxon>Pseudomonadota</taxon>
        <taxon>Gammaproteobacteria</taxon>
        <taxon>Pseudomonadales</taxon>
        <taxon>Pseudomonadaceae</taxon>
        <taxon>Pseudomonas</taxon>
        <taxon>Pseudomonas syringae</taxon>
    </lineage>
</organism>
<reference evidence="1" key="1">
    <citation type="submission" date="2021-02" db="EMBL/GenBank/DDBJ databases">
        <title>Genome analysis of blister spot of apple pathogen from New York area.</title>
        <authorList>
            <person name="Kandel P."/>
            <person name="Hockett K.L."/>
            <person name="Santander R."/>
            <person name="Acimovic S."/>
        </authorList>
    </citation>
    <scope>NUCLEOTIDE SEQUENCE</scope>
    <source>
        <strain evidence="1">PSP1</strain>
    </source>
</reference>
<proteinExistence type="predicted"/>
<evidence type="ECO:0000313" key="1">
    <source>
        <dbReference type="EMBL" id="MDH4624226.1"/>
    </source>
</evidence>
<dbReference type="EMBL" id="JAFFRZ010000001">
    <property type="protein sequence ID" value="MDH4624226.1"/>
    <property type="molecule type" value="Genomic_DNA"/>
</dbReference>
<dbReference type="RefSeq" id="WP_024643233.1">
    <property type="nucleotide sequence ID" value="NZ_JAFFRY010000011.1"/>
</dbReference>